<dbReference type="PANTHER" id="PTHR21496:SF23">
    <property type="entry name" value="3-PHENYLPROPIONATE_CINNAMIC ACID DIOXYGENASE FERREDOXIN SUBUNIT"/>
    <property type="match status" value="1"/>
</dbReference>
<evidence type="ECO:0000313" key="9">
    <source>
        <dbReference type="Proteomes" id="UP000831537"/>
    </source>
</evidence>
<evidence type="ECO:0000256" key="4">
    <source>
        <dbReference type="ARBA" id="ARBA00023004"/>
    </source>
</evidence>
<keyword evidence="3" id="KW-0560">Oxidoreductase</keyword>
<evidence type="ECO:0000313" key="8">
    <source>
        <dbReference type="EMBL" id="UOQ85378.1"/>
    </source>
</evidence>
<gene>
    <name evidence="8" type="primary">nirD</name>
    <name evidence="8" type="ORF">MUN87_00280</name>
</gene>
<dbReference type="Gene3D" id="2.102.10.10">
    <property type="entry name" value="Rieske [2Fe-2S] iron-sulphur domain"/>
    <property type="match status" value="1"/>
</dbReference>
<evidence type="ECO:0000256" key="6">
    <source>
        <dbReference type="ARBA" id="ARBA00023063"/>
    </source>
</evidence>
<sequence>MEQRTVGKVLIGNYEDLPVSLGKAVVVDDKELAVFRLSNGKVKAIENKCPHRGGVLSEGMVSGEHVFCPLHDWKINVSDGLVQAPDEGCVQTYRTTIEDDKVYVEITDK</sequence>
<keyword evidence="6" id="KW-0534">Nitrate assimilation</keyword>
<dbReference type="PANTHER" id="PTHR21496">
    <property type="entry name" value="FERREDOXIN-RELATED"/>
    <property type="match status" value="1"/>
</dbReference>
<evidence type="ECO:0000256" key="3">
    <source>
        <dbReference type="ARBA" id="ARBA00023002"/>
    </source>
</evidence>
<keyword evidence="2" id="KW-0479">Metal-binding</keyword>
<proteinExistence type="predicted"/>
<protein>
    <submittedName>
        <fullName evidence="8">Nitrite reductase small subunit NirD</fullName>
    </submittedName>
</protein>
<dbReference type="PROSITE" id="PS51296">
    <property type="entry name" value="RIESKE"/>
    <property type="match status" value="1"/>
</dbReference>
<keyword evidence="5" id="KW-0411">Iron-sulfur</keyword>
<reference evidence="8 9" key="1">
    <citation type="submission" date="2022-04" db="EMBL/GenBank/DDBJ databases">
        <title>Gracilibacillus sp. isolated from saltern.</title>
        <authorList>
            <person name="Won M."/>
            <person name="Lee C.-M."/>
            <person name="Woen H.-Y."/>
            <person name="Kwon S.-W."/>
        </authorList>
    </citation>
    <scope>NUCLEOTIDE SEQUENCE [LARGE SCALE GENOMIC DNA]</scope>
    <source>
        <strain evidence="8 9">SSPM10-3</strain>
    </source>
</reference>
<dbReference type="CDD" id="cd03530">
    <property type="entry name" value="Rieske_NirD_small_Bacillus"/>
    <property type="match status" value="1"/>
</dbReference>
<dbReference type="Pfam" id="PF00355">
    <property type="entry name" value="Rieske"/>
    <property type="match status" value="1"/>
</dbReference>
<evidence type="ECO:0000256" key="2">
    <source>
        <dbReference type="ARBA" id="ARBA00022723"/>
    </source>
</evidence>
<evidence type="ECO:0000259" key="7">
    <source>
        <dbReference type="PROSITE" id="PS51296"/>
    </source>
</evidence>
<dbReference type="SUPFAM" id="SSF50022">
    <property type="entry name" value="ISP domain"/>
    <property type="match status" value="1"/>
</dbReference>
<dbReference type="InterPro" id="IPR036922">
    <property type="entry name" value="Rieske_2Fe-2S_sf"/>
</dbReference>
<accession>A0ABY4GLX8</accession>
<dbReference type="EMBL" id="CP095071">
    <property type="protein sequence ID" value="UOQ85378.1"/>
    <property type="molecule type" value="Genomic_DNA"/>
</dbReference>
<dbReference type="NCBIfam" id="TIGR02378">
    <property type="entry name" value="nirD_assim_sml"/>
    <property type="match status" value="1"/>
</dbReference>
<feature type="domain" description="Rieske" evidence="7">
    <location>
        <begin position="9"/>
        <end position="104"/>
    </location>
</feature>
<organism evidence="8 9">
    <name type="scientific">Gracilibacillus salinarum</name>
    <dbReference type="NCBI Taxonomy" id="2932255"/>
    <lineage>
        <taxon>Bacteria</taxon>
        <taxon>Bacillati</taxon>
        <taxon>Bacillota</taxon>
        <taxon>Bacilli</taxon>
        <taxon>Bacillales</taxon>
        <taxon>Bacillaceae</taxon>
        <taxon>Gracilibacillus</taxon>
    </lineage>
</organism>
<evidence type="ECO:0000256" key="5">
    <source>
        <dbReference type="ARBA" id="ARBA00023014"/>
    </source>
</evidence>
<evidence type="ECO:0000256" key="1">
    <source>
        <dbReference type="ARBA" id="ARBA00022714"/>
    </source>
</evidence>
<dbReference type="RefSeq" id="WP_244744327.1">
    <property type="nucleotide sequence ID" value="NZ_CP095071.1"/>
</dbReference>
<dbReference type="InterPro" id="IPR017941">
    <property type="entry name" value="Rieske_2Fe-2S"/>
</dbReference>
<keyword evidence="1" id="KW-0001">2Fe-2S</keyword>
<keyword evidence="4" id="KW-0408">Iron</keyword>
<keyword evidence="9" id="KW-1185">Reference proteome</keyword>
<name>A0ABY4GLX8_9BACI</name>
<dbReference type="InterPro" id="IPR012748">
    <property type="entry name" value="Rieske-like_NirD"/>
</dbReference>
<dbReference type="Proteomes" id="UP000831537">
    <property type="component" value="Chromosome"/>
</dbReference>